<dbReference type="GO" id="GO:0005634">
    <property type="term" value="C:nucleus"/>
    <property type="evidence" value="ECO:0007669"/>
    <property type="project" value="TreeGrafter"/>
</dbReference>
<protein>
    <recommendedName>
        <fullName evidence="4">NYN domain-containing protein</fullName>
    </recommendedName>
</protein>
<dbReference type="GO" id="GO:0031267">
    <property type="term" value="F:small GTPase binding"/>
    <property type="evidence" value="ECO:0007669"/>
    <property type="project" value="TreeGrafter"/>
</dbReference>
<feature type="region of interest" description="Disordered" evidence="1">
    <location>
        <begin position="520"/>
        <end position="551"/>
    </location>
</feature>
<feature type="compositionally biased region" description="Polar residues" evidence="1">
    <location>
        <begin position="71"/>
        <end position="82"/>
    </location>
</feature>
<feature type="region of interest" description="Disordered" evidence="1">
    <location>
        <begin position="125"/>
        <end position="151"/>
    </location>
</feature>
<evidence type="ECO:0000313" key="3">
    <source>
        <dbReference type="Proteomes" id="UP000799753"/>
    </source>
</evidence>
<feature type="compositionally biased region" description="Low complexity" evidence="1">
    <location>
        <begin position="86"/>
        <end position="99"/>
    </location>
</feature>
<dbReference type="CDD" id="cd18724">
    <property type="entry name" value="PIN_LabA-like"/>
    <property type="match status" value="1"/>
</dbReference>
<dbReference type="AlphaFoldDB" id="A0A6A6RZ55"/>
<evidence type="ECO:0008006" key="4">
    <source>
        <dbReference type="Google" id="ProtNLM"/>
    </source>
</evidence>
<dbReference type="InterPro" id="IPR007681">
    <property type="entry name" value="Mog1"/>
</dbReference>
<organism evidence="2 3">
    <name type="scientific">Massarina eburnea CBS 473.64</name>
    <dbReference type="NCBI Taxonomy" id="1395130"/>
    <lineage>
        <taxon>Eukaryota</taxon>
        <taxon>Fungi</taxon>
        <taxon>Dikarya</taxon>
        <taxon>Ascomycota</taxon>
        <taxon>Pezizomycotina</taxon>
        <taxon>Dothideomycetes</taxon>
        <taxon>Pleosporomycetidae</taxon>
        <taxon>Pleosporales</taxon>
        <taxon>Massarineae</taxon>
        <taxon>Massarinaceae</taxon>
        <taxon>Massarina</taxon>
    </lineage>
</organism>
<dbReference type="PANTHER" id="PTHR15837">
    <property type="entry name" value="RAN GUANINE NUCLEOTIDE RELEASE FACTOR"/>
    <property type="match status" value="1"/>
</dbReference>
<proteinExistence type="predicted"/>
<dbReference type="GO" id="GO:0005085">
    <property type="term" value="F:guanyl-nucleotide exchange factor activity"/>
    <property type="evidence" value="ECO:0007669"/>
    <property type="project" value="TreeGrafter"/>
</dbReference>
<feature type="region of interest" description="Disordered" evidence="1">
    <location>
        <begin position="27"/>
        <end position="51"/>
    </location>
</feature>
<evidence type="ECO:0000313" key="2">
    <source>
        <dbReference type="EMBL" id="KAF2640071.1"/>
    </source>
</evidence>
<dbReference type="Gene3D" id="3.40.50.1010">
    <property type="entry name" value="5'-nuclease"/>
    <property type="match status" value="1"/>
</dbReference>
<sequence length="651" mass="71837">MPSQPFDTGWDFGPVLDLIDSDVHIASPSPNKTPLPFAPLSGQTTLKDKTSTRSLRLGDFGKLFAELGITNDRSPSPISSTEPELGDTSSSDDSLGALSNIPEPNNATYQINTGAVENHVSVEDVNTPRSPSEKFNGPIPSGLSKTQRKKWRRKERKKIEVVEAHEAAQSKTTVTQDLEKEKPKQTVKSVPECAISTSTHPMQTRAQSRSNVGAKIRPITPPVKVDIIEDVPVPLATPFEAGTSQSFRALPQTSLPVFATSTFLKPAGLKAQTIDGVETFRIQHSVPASNPLYTTVGTPVPAHISSPSPLVPPPSHTPQTYSSGTYGHGLVPRTVQPVVVQRSQQPVAPPQQAQYPVIPPQPTRIPSRPVGPLTIRPKVARNLQFLNQLFVNFPEDMSWLVAPMQLCNEQRTTEGIHVFVDASNILIGFRWAMKRYHVAPFEISFDSLALLMERRRPVAKRIFAGSHREASPEAYVTKLQEVSKAVGYENNVKEQVFIRREETERKKFFKDVERMGFHKAVEKSQSRRAGTGSGSDSETGSGAVSSPPTAPKWVEQGVDEILHLKMCQSIIDTEVPTTMVLATGDGAQAEHSDGFLAHVERALRKGWKVELVSWRQQTNGGYKNKKWRARWGEQFRIIELDDYLEGLIDTP</sequence>
<accession>A0A6A6RZ55</accession>
<dbReference type="EMBL" id="MU006785">
    <property type="protein sequence ID" value="KAF2640071.1"/>
    <property type="molecule type" value="Genomic_DNA"/>
</dbReference>
<gene>
    <name evidence="2" type="ORF">P280DRAFT_549889</name>
</gene>
<dbReference type="Proteomes" id="UP000799753">
    <property type="component" value="Unassembled WGS sequence"/>
</dbReference>
<dbReference type="GO" id="GO:0006606">
    <property type="term" value="P:protein import into nucleus"/>
    <property type="evidence" value="ECO:0007669"/>
    <property type="project" value="TreeGrafter"/>
</dbReference>
<name>A0A6A6RZ55_9PLEO</name>
<evidence type="ECO:0000256" key="1">
    <source>
        <dbReference type="SAM" id="MobiDB-lite"/>
    </source>
</evidence>
<keyword evidence="3" id="KW-1185">Reference proteome</keyword>
<reference evidence="2" key="1">
    <citation type="journal article" date="2020" name="Stud. Mycol.">
        <title>101 Dothideomycetes genomes: a test case for predicting lifestyles and emergence of pathogens.</title>
        <authorList>
            <person name="Haridas S."/>
            <person name="Albert R."/>
            <person name="Binder M."/>
            <person name="Bloem J."/>
            <person name="Labutti K."/>
            <person name="Salamov A."/>
            <person name="Andreopoulos B."/>
            <person name="Baker S."/>
            <person name="Barry K."/>
            <person name="Bills G."/>
            <person name="Bluhm B."/>
            <person name="Cannon C."/>
            <person name="Castanera R."/>
            <person name="Culley D."/>
            <person name="Daum C."/>
            <person name="Ezra D."/>
            <person name="Gonzalez J."/>
            <person name="Henrissat B."/>
            <person name="Kuo A."/>
            <person name="Liang C."/>
            <person name="Lipzen A."/>
            <person name="Lutzoni F."/>
            <person name="Magnuson J."/>
            <person name="Mondo S."/>
            <person name="Nolan M."/>
            <person name="Ohm R."/>
            <person name="Pangilinan J."/>
            <person name="Park H.-J."/>
            <person name="Ramirez L."/>
            <person name="Alfaro M."/>
            <person name="Sun H."/>
            <person name="Tritt A."/>
            <person name="Yoshinaga Y."/>
            <person name="Zwiers L.-H."/>
            <person name="Turgeon B."/>
            <person name="Goodwin S."/>
            <person name="Spatafora J."/>
            <person name="Crous P."/>
            <person name="Grigoriev I."/>
        </authorList>
    </citation>
    <scope>NUCLEOTIDE SEQUENCE</scope>
    <source>
        <strain evidence="2">CBS 473.64</strain>
    </source>
</reference>
<dbReference type="PANTHER" id="PTHR15837:SF5">
    <property type="entry name" value="NYN DOMAIN-CONTAINING PROTEIN"/>
    <property type="match status" value="1"/>
</dbReference>
<dbReference type="OrthoDB" id="5590473at2759"/>
<feature type="region of interest" description="Disordered" evidence="1">
    <location>
        <begin position="68"/>
        <end position="99"/>
    </location>
</feature>